<reference evidence="4 5" key="1">
    <citation type="journal article" date="2018" name="IMA Fungus">
        <title>IMA Genome-F 9: Draft genome sequence of Annulohypoxylon stygium, Aspergillus mulundensis, Berkeleyomyces basicola (syn. Thielaviopsis basicola), Ceratocystis smalleyi, two Cercospora beticola strains, Coleophoma cylindrospora, Fusarium fracticaudum, Phialophora cf. hyalina, and Morchella septimelata.</title>
        <authorList>
            <person name="Wingfield B.D."/>
            <person name="Bills G.F."/>
            <person name="Dong Y."/>
            <person name="Huang W."/>
            <person name="Nel W.J."/>
            <person name="Swalarsk-Parry B.S."/>
            <person name="Vaghefi N."/>
            <person name="Wilken P.M."/>
            <person name="An Z."/>
            <person name="de Beer Z.W."/>
            <person name="De Vos L."/>
            <person name="Chen L."/>
            <person name="Duong T.A."/>
            <person name="Gao Y."/>
            <person name="Hammerbacher A."/>
            <person name="Kikkert J.R."/>
            <person name="Li Y."/>
            <person name="Li H."/>
            <person name="Li K."/>
            <person name="Li Q."/>
            <person name="Liu X."/>
            <person name="Ma X."/>
            <person name="Naidoo K."/>
            <person name="Pethybridge S.J."/>
            <person name="Sun J."/>
            <person name="Steenkamp E.T."/>
            <person name="van der Nest M.A."/>
            <person name="van Wyk S."/>
            <person name="Wingfield M.J."/>
            <person name="Xiong C."/>
            <person name="Yue Q."/>
            <person name="Zhang X."/>
        </authorList>
    </citation>
    <scope>NUCLEOTIDE SEQUENCE [LARGE SCALE GENOMIC DNA]</scope>
    <source>
        <strain evidence="4 5">BP 5553</strain>
    </source>
</reference>
<keyword evidence="5" id="KW-1185">Reference proteome</keyword>
<dbReference type="AlphaFoldDB" id="A0A370T9L2"/>
<dbReference type="InterPro" id="IPR027417">
    <property type="entry name" value="P-loop_NTPase"/>
</dbReference>
<name>A0A370T9L2_9HELO</name>
<evidence type="ECO:0000313" key="5">
    <source>
        <dbReference type="Proteomes" id="UP000254866"/>
    </source>
</evidence>
<organism evidence="4 5">
    <name type="scientific">Venustampulla echinocandica</name>
    <dbReference type="NCBI Taxonomy" id="2656787"/>
    <lineage>
        <taxon>Eukaryota</taxon>
        <taxon>Fungi</taxon>
        <taxon>Dikarya</taxon>
        <taxon>Ascomycota</taxon>
        <taxon>Pezizomycotina</taxon>
        <taxon>Leotiomycetes</taxon>
        <taxon>Helotiales</taxon>
        <taxon>Pleuroascaceae</taxon>
        <taxon>Venustampulla</taxon>
    </lineage>
</organism>
<evidence type="ECO:0000256" key="2">
    <source>
        <dbReference type="SAM" id="MobiDB-lite"/>
    </source>
</evidence>
<keyword evidence="1" id="KW-0677">Repeat</keyword>
<dbReference type="RefSeq" id="XP_031864847.1">
    <property type="nucleotide sequence ID" value="XM_032018823.1"/>
</dbReference>
<dbReference type="EMBL" id="NPIC01000015">
    <property type="protein sequence ID" value="RDL30322.1"/>
    <property type="molecule type" value="Genomic_DNA"/>
</dbReference>
<dbReference type="Gene3D" id="3.40.50.300">
    <property type="entry name" value="P-loop containing nucleotide triphosphate hydrolases"/>
    <property type="match status" value="1"/>
</dbReference>
<evidence type="ECO:0000259" key="3">
    <source>
        <dbReference type="Pfam" id="PF24883"/>
    </source>
</evidence>
<accession>A0A370T9L2</accession>
<dbReference type="GeneID" id="43603049"/>
<dbReference type="PANTHER" id="PTHR10039">
    <property type="entry name" value="AMELOGENIN"/>
    <property type="match status" value="1"/>
</dbReference>
<comment type="caution">
    <text evidence="4">The sequence shown here is derived from an EMBL/GenBank/DDBJ whole genome shotgun (WGS) entry which is preliminary data.</text>
</comment>
<proteinExistence type="predicted"/>
<dbReference type="InterPro" id="IPR056884">
    <property type="entry name" value="NPHP3-like_N"/>
</dbReference>
<evidence type="ECO:0000256" key="1">
    <source>
        <dbReference type="ARBA" id="ARBA00022737"/>
    </source>
</evidence>
<sequence>MTAYSRVSICNTPIDNKGRNGGPSEIEESIPPFWIRGKPASGKSTLVNYLVKCVALQQTLKSRFQKRYVVIQFFFDFRQKNDLRNNFKGLLLAFLYCLAQKIPELGPQIKESEWQDVAQYHKWPASELQRIVNESIKKCSESVIMSIFVDGLDEYEGNMLDLADFLRNLSFTKNVMLCIASRPHETLDVIFEGVPTLEMQKWNLDGLQKFVRLTLQRAQIIPSTKRQNRHTQEVENARAIVGAIAEKAEGVFLWASFAMNELPLKWFRGEHDIALLLQSLERLPPKLEDIWIQMFDRLVPEEREEAVILMQLVCFSERELTLSDLLGAMQQILRRPEALMGAITDDKLSLLARRLPIVTGGLLEVVETREDLDVDGLSEPPALSRARSLFMTNDTIAPWADSGLLCGSCNKVILIGETSTRCSTCNGKELCISCVAFGKKCQNASHGMTKGTAQARASPLTLRDTIAYLARSPTRRGSTSFERSSESDFDESPSDSDASENVPTQARWSPRPTRHSTIKLAHKTVRTYLDQKGWAQLDNGRSSPLAPEALWLKICVGVISDNTLSAHRASCATRDQRHNRQNKYCSVHGCVSEGVWQIFTEFWTKPNSRSDRLVAYALSNWAAHAKALEQTRNISSYTYLKSIMCPEIIYLHQSLGGCQIKGCLRLPFLLVPTLISNILPAFAALHGLSLYFQEYVSQESHRKPLGLSTGSNYASGSELKGNILRWAIRFANEHKSGMRGNYVDDGFDEKIIRAVLNYDSEIRDVDLLLAIQGASAKVVKLLFEEIPSERSTMLYSDLACITNDQCKAAGWNWIVAREAVQDIEAVIGSSATSVQIVPEDFNFEPSLVLYNDLDSITNGFDPCTPVGWIWVVAHEAVQDIEAKLDFFIDQGGDIDARWAVNESAMHGNLQRERGPDKYLFKVKRLLQAKGSEIKADEQFYAEIARMTSDSRARQKKPKILVDQTDSCLD</sequence>
<dbReference type="PANTHER" id="PTHR10039:SF5">
    <property type="entry name" value="NACHT DOMAIN-CONTAINING PROTEIN"/>
    <property type="match status" value="1"/>
</dbReference>
<feature type="domain" description="Nephrocystin 3-like N-terminal" evidence="3">
    <location>
        <begin position="33"/>
        <end position="182"/>
    </location>
</feature>
<gene>
    <name evidence="4" type="ORF">BP5553_10200</name>
</gene>
<dbReference type="Proteomes" id="UP000254866">
    <property type="component" value="Unassembled WGS sequence"/>
</dbReference>
<dbReference type="Pfam" id="PF24883">
    <property type="entry name" value="NPHP3_N"/>
    <property type="match status" value="1"/>
</dbReference>
<dbReference type="SUPFAM" id="SSF52540">
    <property type="entry name" value="P-loop containing nucleoside triphosphate hydrolases"/>
    <property type="match status" value="1"/>
</dbReference>
<dbReference type="OrthoDB" id="1658288at2759"/>
<feature type="compositionally biased region" description="Acidic residues" evidence="2">
    <location>
        <begin position="487"/>
        <end position="498"/>
    </location>
</feature>
<feature type="region of interest" description="Disordered" evidence="2">
    <location>
        <begin position="473"/>
        <end position="514"/>
    </location>
</feature>
<protein>
    <recommendedName>
        <fullName evidence="3">Nephrocystin 3-like N-terminal domain-containing protein</fullName>
    </recommendedName>
</protein>
<evidence type="ECO:0000313" key="4">
    <source>
        <dbReference type="EMBL" id="RDL30322.1"/>
    </source>
</evidence>